<dbReference type="EMBL" id="AXCZ01000152">
    <property type="protein sequence ID" value="KGM10215.1"/>
    <property type="molecule type" value="Genomic_DNA"/>
</dbReference>
<feature type="region of interest" description="Disordered" evidence="6">
    <location>
        <begin position="805"/>
        <end position="830"/>
    </location>
</feature>
<dbReference type="NCBIfam" id="NF003617">
    <property type="entry name" value="PRK05261.1-2"/>
    <property type="match status" value="1"/>
</dbReference>
<dbReference type="InterPro" id="IPR018970">
    <property type="entry name" value="Xul5P/Fru6P_PKetolase_N"/>
</dbReference>
<feature type="domain" description="Xylulose 5-phosphate/Fructose 6-phosphate phosphoketolase N-terminal" evidence="8">
    <location>
        <begin position="20"/>
        <end position="384"/>
    </location>
</feature>
<comment type="similarity">
    <text evidence="2 5">Belongs to the XFP family.</text>
</comment>
<dbReference type="FunFam" id="3.40.50.970:FF:000091">
    <property type="entry name" value="Xylulose-5-phosphate/fructose-6-phosphate phosphoketolase"/>
    <property type="match status" value="1"/>
</dbReference>
<dbReference type="EC" id="4.1.2.-" evidence="5"/>
<evidence type="ECO:0000256" key="4">
    <source>
        <dbReference type="ARBA" id="ARBA00023239"/>
    </source>
</evidence>
<gene>
    <name evidence="9" type="ORF">N869_17140</name>
</gene>
<dbReference type="InterPro" id="IPR029061">
    <property type="entry name" value="THDP-binding"/>
</dbReference>
<dbReference type="HAMAP" id="MF_01403">
    <property type="entry name" value="Phosphoketolase"/>
    <property type="match status" value="1"/>
</dbReference>
<dbReference type="InterPro" id="IPR005593">
    <property type="entry name" value="Xul5P/Fru6P_PKetolase"/>
</dbReference>
<reference evidence="9 10" key="1">
    <citation type="submission" date="2013-08" db="EMBL/GenBank/DDBJ databases">
        <title>Genome sequencing of Cellulomonas bogoriensis 69B4.</title>
        <authorList>
            <person name="Chen F."/>
            <person name="Li Y."/>
            <person name="Wang G."/>
        </authorList>
    </citation>
    <scope>NUCLEOTIDE SEQUENCE [LARGE SCALE GENOMIC DNA]</scope>
    <source>
        <strain evidence="9 10">69B4</strain>
    </source>
</reference>
<dbReference type="NCBIfam" id="NF003621">
    <property type="entry name" value="PRK05261.1-6"/>
    <property type="match status" value="1"/>
</dbReference>
<dbReference type="SUPFAM" id="SSF52518">
    <property type="entry name" value="Thiamin diphosphate-binding fold (THDP-binding)"/>
    <property type="match status" value="2"/>
</dbReference>
<dbReference type="Gene3D" id="3.40.50.920">
    <property type="match status" value="1"/>
</dbReference>
<name>A0A0A0BQJ5_9CELL</name>
<dbReference type="Pfam" id="PF09363">
    <property type="entry name" value="XFP_C"/>
    <property type="match status" value="1"/>
</dbReference>
<evidence type="ECO:0000259" key="8">
    <source>
        <dbReference type="Pfam" id="PF09364"/>
    </source>
</evidence>
<dbReference type="Pfam" id="PF03894">
    <property type="entry name" value="XFP"/>
    <property type="match status" value="1"/>
</dbReference>
<dbReference type="InterPro" id="IPR009014">
    <property type="entry name" value="Transketo_C/PFOR_II"/>
</dbReference>
<evidence type="ECO:0000313" key="9">
    <source>
        <dbReference type="EMBL" id="KGM10215.1"/>
    </source>
</evidence>
<dbReference type="InterPro" id="IPR018969">
    <property type="entry name" value="Xul5P/Fru6P_PKetolase_C"/>
</dbReference>
<comment type="caution">
    <text evidence="9">The sequence shown here is derived from an EMBL/GenBank/DDBJ whole genome shotgun (WGS) entry which is preliminary data.</text>
</comment>
<keyword evidence="4 5" id="KW-0456">Lyase</keyword>
<evidence type="ECO:0000256" key="6">
    <source>
        <dbReference type="SAM" id="MobiDB-lite"/>
    </source>
</evidence>
<evidence type="ECO:0000313" key="10">
    <source>
        <dbReference type="Proteomes" id="UP000054314"/>
    </source>
</evidence>
<proteinExistence type="inferred from homology"/>
<dbReference type="InterPro" id="IPR019790">
    <property type="entry name" value="Xul5P/Fru6P_PKetolase_CS"/>
</dbReference>
<accession>A0A0A0BQJ5</accession>
<dbReference type="AlphaFoldDB" id="A0A0A0BQJ5"/>
<dbReference type="Gene3D" id="3.40.50.970">
    <property type="match status" value="2"/>
</dbReference>
<comment type="cofactor">
    <cofactor evidence="1 5">
        <name>thiamine diphosphate</name>
        <dbReference type="ChEBI" id="CHEBI:58937"/>
    </cofactor>
</comment>
<dbReference type="GO" id="GO:0005975">
    <property type="term" value="P:carbohydrate metabolic process"/>
    <property type="evidence" value="ECO:0007669"/>
    <property type="project" value="InterPro"/>
</dbReference>
<dbReference type="Pfam" id="PF09364">
    <property type="entry name" value="XFP_N"/>
    <property type="match status" value="1"/>
</dbReference>
<protein>
    <recommendedName>
        <fullName evidence="5">Probable phosphoketolase</fullName>
        <ecNumber evidence="5">4.1.2.-</ecNumber>
    </recommendedName>
</protein>
<dbReference type="InterPro" id="IPR023962">
    <property type="entry name" value="Phosphoketolase"/>
</dbReference>
<evidence type="ECO:0000256" key="1">
    <source>
        <dbReference type="ARBA" id="ARBA00001964"/>
    </source>
</evidence>
<keyword evidence="3 5" id="KW-0786">Thiamine pyrophosphate</keyword>
<dbReference type="InterPro" id="IPR019789">
    <property type="entry name" value="Xul5P/Fru6P_PKetolase_ThDP_BS"/>
</dbReference>
<evidence type="ECO:0000259" key="7">
    <source>
        <dbReference type="Pfam" id="PF09363"/>
    </source>
</evidence>
<dbReference type="CDD" id="cd02011">
    <property type="entry name" value="TPP_PK"/>
    <property type="match status" value="1"/>
</dbReference>
<dbReference type="PANTHER" id="PTHR31273:SF0">
    <property type="entry name" value="PHOSPHOKETOLASE-RELATED"/>
    <property type="match status" value="1"/>
</dbReference>
<feature type="domain" description="Xylulose 5-phosphate/Fructose 6-phosphate phosphoketolase C-terminal" evidence="7">
    <location>
        <begin position="599"/>
        <end position="801"/>
    </location>
</feature>
<dbReference type="GO" id="GO:0000287">
    <property type="term" value="F:magnesium ion binding"/>
    <property type="evidence" value="ECO:0007669"/>
    <property type="project" value="UniProtKB-ARBA"/>
</dbReference>
<evidence type="ECO:0000256" key="5">
    <source>
        <dbReference type="HAMAP-Rule" id="MF_01403"/>
    </source>
</evidence>
<dbReference type="PROSITE" id="PS60003">
    <property type="entry name" value="PHOSPHOKETOLASE_2"/>
    <property type="match status" value="1"/>
</dbReference>
<dbReference type="OrthoDB" id="9768449at2"/>
<sequence length="830" mass="92018">MTSTLDHHASWTSRDVAPLDDATVARVDAWWRAANYLSVGQIYMLDNPLLAEPLHRDHVKPRLLGHWGTTPGLNFLYAHLNRVIAERSQSTLYITGPGHGGPGLVANAYLEGTYSEVYTDVTQDTEGMRKLFRQFSFPGGIPSHVAPETPGSIHEGGELGYALSHAYGAAFDNPDLLVAAVIGDGEAETGPLATSWHSNKFVDPLSDGVVLPILHLNGYKIANPTVLARIPEDELLELMRGYGHTPYLVSGGFEGDDTADVHQQMAQVLDQALNHIAEIKQAARAGTLTERPKWPMIILRTPKGWTCPSVIDGKQVVDSWRSHQVPLASARDTDAHLTVLEEWLQSYRPGELFDATGALVEDVAALAPTGDLRMSATPHANGGLLLRDLRLPDFRDFAVDVDSPSSTVAEATKVLGQWLAAVVEANPDNFRVFGPDETASNRLQAVFDVTDKAWAAELLPEDDNLARAGRVLEMLSEHQCQGWLEGYLLTGRHGLFSCYEAFIHIIDSMFNQHAKWLKVTHEIPWRRPIASLNYLLTSHVWRQDHNGFSHQDPGFIDHVVNKKAEIVRVYLPPDANTLLSTYDHVLRSRDYVNVVVAGKQPAPTFLGMDDAIAHCARGLGIWEWAGTEERGQSPDVVLGCAGDVPTLEVLAAADLLRRHLPELKVRVVNVVDLMRLQDEREHPHGLSDRDFDTLFTADKPIIFAYHGYPWLIHRLTYRRNGHSNLHVRGYKEEGTTTTPFDMVMLNDLDRFHLVIDVIDQVPGLGSRAAALRQEMVDARLRARQYTRTHGEDIPEVRDWVWPDVGETGTEAGGPTRDRVSATAETGGDNE</sequence>
<dbReference type="PANTHER" id="PTHR31273">
    <property type="entry name" value="PHOSPHOKETOLASE-RELATED"/>
    <property type="match status" value="1"/>
</dbReference>
<evidence type="ECO:0000256" key="3">
    <source>
        <dbReference type="ARBA" id="ARBA00023052"/>
    </source>
</evidence>
<evidence type="ECO:0000256" key="2">
    <source>
        <dbReference type="ARBA" id="ARBA00005623"/>
    </source>
</evidence>
<dbReference type="PROSITE" id="PS60002">
    <property type="entry name" value="PHOSPHOKETOLASE_1"/>
    <property type="match status" value="1"/>
</dbReference>
<dbReference type="RefSeq" id="WP_035061975.1">
    <property type="nucleotide sequence ID" value="NZ_AXCZ01000152.1"/>
</dbReference>
<dbReference type="NCBIfam" id="NF003619">
    <property type="entry name" value="PRK05261.1-4"/>
    <property type="match status" value="1"/>
</dbReference>
<keyword evidence="10" id="KW-1185">Reference proteome</keyword>
<dbReference type="Proteomes" id="UP000054314">
    <property type="component" value="Unassembled WGS sequence"/>
</dbReference>
<organism evidence="9 10">
    <name type="scientific">Cellulomonas bogoriensis 69B4 = DSM 16987</name>
    <dbReference type="NCBI Taxonomy" id="1386082"/>
    <lineage>
        <taxon>Bacteria</taxon>
        <taxon>Bacillati</taxon>
        <taxon>Actinomycetota</taxon>
        <taxon>Actinomycetes</taxon>
        <taxon>Micrococcales</taxon>
        <taxon>Cellulomonadaceae</taxon>
        <taxon>Cellulomonas</taxon>
    </lineage>
</organism>
<dbReference type="GO" id="GO:0016832">
    <property type="term" value="F:aldehyde-lyase activity"/>
    <property type="evidence" value="ECO:0007669"/>
    <property type="project" value="UniProtKB-UniRule"/>
</dbReference>
<dbReference type="PIRSF" id="PIRSF017245">
    <property type="entry name" value="Phosphoketolase"/>
    <property type="match status" value="1"/>
</dbReference>